<evidence type="ECO:0000256" key="1">
    <source>
        <dbReference type="SAM" id="MobiDB-lite"/>
    </source>
</evidence>
<sequence length="455" mass="50225">MSSQRVASVDNDEPTIQYEGPWEIDTVQYDLWNPGSFGGSQHRTTGRASFTFPFEGERILVGGTNRNGNDTAGRETKWECSVDGQVIPPPNRRHVQNNYEYCSTDTLPNSAHILTMTIEASESAPVWVDRIGLFPSTDTAYHATLSKYSLHVGVEDSCIRYGPGWEFLPNRTNIRFTDTPGSFMEMEFIGTQVIWKAIRHPAQSRTQSRGTYSVDGGAPVEFTVYGIREDNGLYTLFETQRFPRNRHRLRVDYEGFEAPLVLSFFQVANGDFFDRDPRTLGPELDGLRIDPVGIETNSESKTAIPTGPIIGGVIGGVLLLILLGIFAWFMRKRRREALMGAHHPSNFGAAFAIDLGAHDAPVIYSKSNLESVNYAPILPVNQTSSHGHTRSTSALGQSSSHGLNPTVSAKLQPPSIQGAPQPTLYQDSGIRFGSSRSTTIRVNRENGAPPVYTPD</sequence>
<evidence type="ECO:0000256" key="2">
    <source>
        <dbReference type="SAM" id="Phobius"/>
    </source>
</evidence>
<dbReference type="EMBL" id="ML210207">
    <property type="protein sequence ID" value="TFK24064.1"/>
    <property type="molecule type" value="Genomic_DNA"/>
</dbReference>
<proteinExistence type="predicted"/>
<keyword evidence="2" id="KW-1133">Transmembrane helix</keyword>
<organism evidence="3 4">
    <name type="scientific">Coprinopsis marcescibilis</name>
    <name type="common">Agaric fungus</name>
    <name type="synonym">Psathyrella marcescibilis</name>
    <dbReference type="NCBI Taxonomy" id="230819"/>
    <lineage>
        <taxon>Eukaryota</taxon>
        <taxon>Fungi</taxon>
        <taxon>Dikarya</taxon>
        <taxon>Basidiomycota</taxon>
        <taxon>Agaricomycotina</taxon>
        <taxon>Agaricomycetes</taxon>
        <taxon>Agaricomycetidae</taxon>
        <taxon>Agaricales</taxon>
        <taxon>Agaricineae</taxon>
        <taxon>Psathyrellaceae</taxon>
        <taxon>Coprinopsis</taxon>
    </lineage>
</organism>
<dbReference type="STRING" id="230819.A0A5C3KUG4"/>
<accession>A0A5C3KUG4</accession>
<dbReference type="Gene3D" id="1.20.5.510">
    <property type="entry name" value="Single helix bin"/>
    <property type="match status" value="1"/>
</dbReference>
<keyword evidence="2" id="KW-0812">Transmembrane</keyword>
<feature type="transmembrane region" description="Helical" evidence="2">
    <location>
        <begin position="309"/>
        <end position="329"/>
    </location>
</feature>
<dbReference type="Gene3D" id="2.60.120.260">
    <property type="entry name" value="Galactose-binding domain-like"/>
    <property type="match status" value="1"/>
</dbReference>
<evidence type="ECO:0000313" key="3">
    <source>
        <dbReference type="EMBL" id="TFK24064.1"/>
    </source>
</evidence>
<dbReference type="Proteomes" id="UP000307440">
    <property type="component" value="Unassembled WGS sequence"/>
</dbReference>
<name>A0A5C3KUG4_COPMA</name>
<feature type="region of interest" description="Disordered" evidence="1">
    <location>
        <begin position="383"/>
        <end position="455"/>
    </location>
</feature>
<dbReference type="OrthoDB" id="3052647at2759"/>
<keyword evidence="2" id="KW-0472">Membrane</keyword>
<dbReference type="AlphaFoldDB" id="A0A5C3KUG4"/>
<evidence type="ECO:0000313" key="4">
    <source>
        <dbReference type="Proteomes" id="UP000307440"/>
    </source>
</evidence>
<reference evidence="3 4" key="1">
    <citation type="journal article" date="2019" name="Nat. Ecol. Evol.">
        <title>Megaphylogeny resolves global patterns of mushroom evolution.</title>
        <authorList>
            <person name="Varga T."/>
            <person name="Krizsan K."/>
            <person name="Foldi C."/>
            <person name="Dima B."/>
            <person name="Sanchez-Garcia M."/>
            <person name="Sanchez-Ramirez S."/>
            <person name="Szollosi G.J."/>
            <person name="Szarkandi J.G."/>
            <person name="Papp V."/>
            <person name="Albert L."/>
            <person name="Andreopoulos W."/>
            <person name="Angelini C."/>
            <person name="Antonin V."/>
            <person name="Barry K.W."/>
            <person name="Bougher N.L."/>
            <person name="Buchanan P."/>
            <person name="Buyck B."/>
            <person name="Bense V."/>
            <person name="Catcheside P."/>
            <person name="Chovatia M."/>
            <person name="Cooper J."/>
            <person name="Damon W."/>
            <person name="Desjardin D."/>
            <person name="Finy P."/>
            <person name="Geml J."/>
            <person name="Haridas S."/>
            <person name="Hughes K."/>
            <person name="Justo A."/>
            <person name="Karasinski D."/>
            <person name="Kautmanova I."/>
            <person name="Kiss B."/>
            <person name="Kocsube S."/>
            <person name="Kotiranta H."/>
            <person name="LaButti K.M."/>
            <person name="Lechner B.E."/>
            <person name="Liimatainen K."/>
            <person name="Lipzen A."/>
            <person name="Lukacs Z."/>
            <person name="Mihaltcheva S."/>
            <person name="Morgado L.N."/>
            <person name="Niskanen T."/>
            <person name="Noordeloos M.E."/>
            <person name="Ohm R.A."/>
            <person name="Ortiz-Santana B."/>
            <person name="Ovrebo C."/>
            <person name="Racz N."/>
            <person name="Riley R."/>
            <person name="Savchenko A."/>
            <person name="Shiryaev A."/>
            <person name="Soop K."/>
            <person name="Spirin V."/>
            <person name="Szebenyi C."/>
            <person name="Tomsovsky M."/>
            <person name="Tulloss R.E."/>
            <person name="Uehling J."/>
            <person name="Grigoriev I.V."/>
            <person name="Vagvolgyi C."/>
            <person name="Papp T."/>
            <person name="Martin F.M."/>
            <person name="Miettinen O."/>
            <person name="Hibbett D.S."/>
            <person name="Nagy L.G."/>
        </authorList>
    </citation>
    <scope>NUCLEOTIDE SEQUENCE [LARGE SCALE GENOMIC DNA]</scope>
    <source>
        <strain evidence="3 4">CBS 121175</strain>
    </source>
</reference>
<keyword evidence="4" id="KW-1185">Reference proteome</keyword>
<feature type="compositionally biased region" description="Polar residues" evidence="1">
    <location>
        <begin position="383"/>
        <end position="426"/>
    </location>
</feature>
<protein>
    <submittedName>
        <fullName evidence="3">Uncharacterized protein</fullName>
    </submittedName>
</protein>
<gene>
    <name evidence="3" type="ORF">FA15DRAFT_742942</name>
</gene>